<evidence type="ECO:0000313" key="1">
    <source>
        <dbReference type="EMBL" id="ROQ20927.1"/>
    </source>
</evidence>
<dbReference type="Proteomes" id="UP000273643">
    <property type="component" value="Unassembled WGS sequence"/>
</dbReference>
<gene>
    <name evidence="1" type="ORF">EDC38_1545</name>
</gene>
<protein>
    <recommendedName>
        <fullName evidence="3">Histidine kinase/DNA gyrase B/HSP90-like ATPase</fullName>
    </recommendedName>
</protein>
<evidence type="ECO:0008006" key="3">
    <source>
        <dbReference type="Google" id="ProtNLM"/>
    </source>
</evidence>
<organism evidence="1 2">
    <name type="scientific">Marinimicrobium koreense</name>
    <dbReference type="NCBI Taxonomy" id="306545"/>
    <lineage>
        <taxon>Bacteria</taxon>
        <taxon>Pseudomonadati</taxon>
        <taxon>Pseudomonadota</taxon>
        <taxon>Gammaproteobacteria</taxon>
        <taxon>Cellvibrionales</taxon>
        <taxon>Cellvibrionaceae</taxon>
        <taxon>Marinimicrobium</taxon>
    </lineage>
</organism>
<dbReference type="OrthoDB" id="3194831at2"/>
<comment type="caution">
    <text evidence="1">The sequence shown here is derived from an EMBL/GenBank/DDBJ whole genome shotgun (WGS) entry which is preliminary data.</text>
</comment>
<evidence type="ECO:0000313" key="2">
    <source>
        <dbReference type="Proteomes" id="UP000273643"/>
    </source>
</evidence>
<dbReference type="SUPFAM" id="SSF55874">
    <property type="entry name" value="ATPase domain of HSP90 chaperone/DNA topoisomerase II/histidine kinase"/>
    <property type="match status" value="1"/>
</dbReference>
<proteinExistence type="predicted"/>
<sequence>MPDIRYPSNCSARAIFNFCDEIEQYSGSDRVLIDFSGMYRIEPFTMVYVAKYIREFNRRNKKTKVSCIGHKNKDYAANMGFFRAFGLKHGREPNCVDGNDRFVPYTILRTQTIIDEATKDWEPEQDVIERRAAHLSEILAQQSTGNLVDALTYSIREIMRNVYEHSQSKSLDYCAQYWPYYNRVEIAIVDHGIGLRSSLQKNPFVQVDSDSDAIQQALMPAISSINYRGAVIDTNDPWHNSGFGLYMSNRICRLGGSFLICSGDHGIKLDENGKEHIELPHKCRGTAVRMVLNTKRLTELADMLATFREDGYRIARQIKGVGAYEASAASQMLSRDFTK</sequence>
<dbReference type="RefSeq" id="WP_123637999.1">
    <property type="nucleotide sequence ID" value="NZ_RJUK01000001.1"/>
</dbReference>
<dbReference type="AlphaFoldDB" id="A0A3N1P0Z8"/>
<accession>A0A3N1P0Z8</accession>
<keyword evidence="2" id="KW-1185">Reference proteome</keyword>
<dbReference type="EMBL" id="RJUK01000001">
    <property type="protein sequence ID" value="ROQ20927.1"/>
    <property type="molecule type" value="Genomic_DNA"/>
</dbReference>
<reference evidence="1 2" key="1">
    <citation type="submission" date="2018-11" db="EMBL/GenBank/DDBJ databases">
        <title>Genomic Encyclopedia of Type Strains, Phase IV (KMG-IV): sequencing the most valuable type-strain genomes for metagenomic binning, comparative biology and taxonomic classification.</title>
        <authorList>
            <person name="Goeker M."/>
        </authorList>
    </citation>
    <scope>NUCLEOTIDE SEQUENCE [LARGE SCALE GENOMIC DNA]</scope>
    <source>
        <strain evidence="1 2">DSM 16974</strain>
    </source>
</reference>
<dbReference type="InterPro" id="IPR036890">
    <property type="entry name" value="HATPase_C_sf"/>
</dbReference>
<name>A0A3N1P0Z8_9GAMM</name>